<dbReference type="InterPro" id="IPR051694">
    <property type="entry name" value="Immunoregulatory_rcpt-like"/>
</dbReference>
<evidence type="ECO:0000256" key="3">
    <source>
        <dbReference type="ARBA" id="ARBA00022989"/>
    </source>
</evidence>
<evidence type="ECO:0000256" key="4">
    <source>
        <dbReference type="ARBA" id="ARBA00023136"/>
    </source>
</evidence>
<dbReference type="GO" id="GO:0016020">
    <property type="term" value="C:membrane"/>
    <property type="evidence" value="ECO:0007669"/>
    <property type="project" value="UniProtKB-SubCell"/>
</dbReference>
<reference evidence="8" key="1">
    <citation type="submission" date="2016-02" db="EMBL/GenBank/DDBJ databases">
        <title>Draft genome sequence of Microdochium bolleyi, a fungal endophyte of beachgrass.</title>
        <authorList>
            <consortium name="DOE Joint Genome Institute"/>
            <person name="David A.S."/>
            <person name="May G."/>
            <person name="Haridas S."/>
            <person name="Lim J."/>
            <person name="Wang M."/>
            <person name="Labutti K."/>
            <person name="Lipzen A."/>
            <person name="Barry K."/>
            <person name="Grigoriev I.V."/>
        </authorList>
    </citation>
    <scope>NUCLEOTIDE SEQUENCE [LARGE SCALE GENOMIC DNA]</scope>
    <source>
        <strain evidence="8">J235TASD1</strain>
    </source>
</reference>
<evidence type="ECO:0000313" key="8">
    <source>
        <dbReference type="Proteomes" id="UP000070501"/>
    </source>
</evidence>
<keyword evidence="8" id="KW-1185">Reference proteome</keyword>
<gene>
    <name evidence="7" type="ORF">Micbo1qcDRAFT_156120</name>
</gene>
<sequence>MAVTTGVVELVKCTTSGTPETHPVPWNFESFTMSQYDILAPMIQIVWKSTDIPHGALPPNVAASATPAPGTGIATPSAAPTGIAAASGRGHLSNGALAGVVVGVVIGVIGIGLVVFWWWRRRNKQPRHTRIPSPSKGDGEDWGSDLAIATNGFWTDGGAYGAPDFAHRGYYAVGSEKTLATRMATSAENLNSGTHQQSSGIRQEREFEMTVSDPFYDPQREANLKFAGMPPEIWGRREDSPGPSRLPAGRGS</sequence>
<keyword evidence="4 6" id="KW-0472">Membrane</keyword>
<evidence type="ECO:0000256" key="6">
    <source>
        <dbReference type="SAM" id="Phobius"/>
    </source>
</evidence>
<accession>A0A136JJF7</accession>
<dbReference type="GO" id="GO:0071944">
    <property type="term" value="C:cell periphery"/>
    <property type="evidence" value="ECO:0007669"/>
    <property type="project" value="UniProtKB-ARBA"/>
</dbReference>
<dbReference type="Proteomes" id="UP000070501">
    <property type="component" value="Unassembled WGS sequence"/>
</dbReference>
<organism evidence="7 8">
    <name type="scientific">Microdochium bolleyi</name>
    <dbReference type="NCBI Taxonomy" id="196109"/>
    <lineage>
        <taxon>Eukaryota</taxon>
        <taxon>Fungi</taxon>
        <taxon>Dikarya</taxon>
        <taxon>Ascomycota</taxon>
        <taxon>Pezizomycotina</taxon>
        <taxon>Sordariomycetes</taxon>
        <taxon>Xylariomycetidae</taxon>
        <taxon>Xylariales</taxon>
        <taxon>Microdochiaceae</taxon>
        <taxon>Microdochium</taxon>
    </lineage>
</organism>
<dbReference type="InParanoid" id="A0A136JJF7"/>
<evidence type="ECO:0000313" key="7">
    <source>
        <dbReference type="EMBL" id="KXJ97289.1"/>
    </source>
</evidence>
<keyword evidence="3 6" id="KW-1133">Transmembrane helix</keyword>
<comment type="subcellular location">
    <subcellularLocation>
        <location evidence="1">Membrane</location>
        <topology evidence="1">Single-pass membrane protein</topology>
    </subcellularLocation>
</comment>
<protein>
    <submittedName>
        <fullName evidence="7">Uncharacterized protein</fullName>
    </submittedName>
</protein>
<evidence type="ECO:0000256" key="1">
    <source>
        <dbReference type="ARBA" id="ARBA00004167"/>
    </source>
</evidence>
<proteinExistence type="predicted"/>
<keyword evidence="2 6" id="KW-0812">Transmembrane</keyword>
<dbReference type="OrthoDB" id="5429716at2759"/>
<feature type="transmembrane region" description="Helical" evidence="6">
    <location>
        <begin position="96"/>
        <end position="119"/>
    </location>
</feature>
<name>A0A136JJF7_9PEZI</name>
<dbReference type="EMBL" id="KQ964245">
    <property type="protein sequence ID" value="KXJ97289.1"/>
    <property type="molecule type" value="Genomic_DNA"/>
</dbReference>
<dbReference type="AlphaFoldDB" id="A0A136JJF7"/>
<evidence type="ECO:0000256" key="2">
    <source>
        <dbReference type="ARBA" id="ARBA00022692"/>
    </source>
</evidence>
<feature type="region of interest" description="Disordered" evidence="5">
    <location>
        <begin position="228"/>
        <end position="252"/>
    </location>
</feature>
<dbReference type="PANTHER" id="PTHR15549">
    <property type="entry name" value="PAIRED IMMUNOGLOBULIN-LIKE TYPE 2 RECEPTOR"/>
    <property type="match status" value="1"/>
</dbReference>
<evidence type="ECO:0000256" key="5">
    <source>
        <dbReference type="SAM" id="MobiDB-lite"/>
    </source>
</evidence>